<proteinExistence type="predicted"/>
<keyword evidence="2" id="KW-1185">Reference proteome</keyword>
<evidence type="ECO:0000313" key="1">
    <source>
        <dbReference type="EMBL" id="OAG07629.1"/>
    </source>
</evidence>
<sequence length="82" mass="9240">MRRGARNGIYSHRVATLRFASYGGFRLYRMLRNPRTGSIYVVCTVAVSLPCHFDNYNILSQHYCICAECDVACSVDALAGWT</sequence>
<dbReference type="EMBL" id="KV441551">
    <property type="protein sequence ID" value="OAG07629.1"/>
    <property type="molecule type" value="Genomic_DNA"/>
</dbReference>
<reference evidence="1 2" key="1">
    <citation type="submission" date="2016-05" db="EMBL/GenBank/DDBJ databases">
        <title>Comparative analysis of secretome profiles of manganese(II)-oxidizing ascomycete fungi.</title>
        <authorList>
            <consortium name="DOE Joint Genome Institute"/>
            <person name="Zeiner C.A."/>
            <person name="Purvine S.O."/>
            <person name="Zink E.M."/>
            <person name="Wu S."/>
            <person name="Pasa-Tolic L."/>
            <person name="Chaput D.L."/>
            <person name="Haridas S."/>
            <person name="Grigoriev I.V."/>
            <person name="Santelli C.M."/>
            <person name="Hansel C.M."/>
        </authorList>
    </citation>
    <scope>NUCLEOTIDE SEQUENCE [LARGE SCALE GENOMIC DNA]</scope>
    <source>
        <strain evidence="1 2">AP3s5-JAC2a</strain>
    </source>
</reference>
<protein>
    <submittedName>
        <fullName evidence="1">Uncharacterized protein</fullName>
    </submittedName>
</protein>
<evidence type="ECO:0000313" key="2">
    <source>
        <dbReference type="Proteomes" id="UP000077069"/>
    </source>
</evidence>
<dbReference type="AlphaFoldDB" id="A0A177CLD1"/>
<dbReference type="InParanoid" id="A0A177CLD1"/>
<dbReference type="Proteomes" id="UP000077069">
    <property type="component" value="Unassembled WGS sequence"/>
</dbReference>
<dbReference type="GeneID" id="28770595"/>
<dbReference type="RefSeq" id="XP_018037994.1">
    <property type="nucleotide sequence ID" value="XM_018187109.1"/>
</dbReference>
<organism evidence="1 2">
    <name type="scientific">Paraphaeosphaeria sporulosa</name>
    <dbReference type="NCBI Taxonomy" id="1460663"/>
    <lineage>
        <taxon>Eukaryota</taxon>
        <taxon>Fungi</taxon>
        <taxon>Dikarya</taxon>
        <taxon>Ascomycota</taxon>
        <taxon>Pezizomycotina</taxon>
        <taxon>Dothideomycetes</taxon>
        <taxon>Pleosporomycetidae</taxon>
        <taxon>Pleosporales</taxon>
        <taxon>Massarineae</taxon>
        <taxon>Didymosphaeriaceae</taxon>
        <taxon>Paraphaeosphaeria</taxon>
    </lineage>
</organism>
<gene>
    <name evidence="1" type="ORF">CC84DRAFT_703459</name>
</gene>
<accession>A0A177CLD1</accession>
<name>A0A177CLD1_9PLEO</name>